<feature type="compositionally biased region" description="Acidic residues" evidence="1">
    <location>
        <begin position="81"/>
        <end position="90"/>
    </location>
</feature>
<organism evidence="3 4">
    <name type="scientific">Nannocystis punicea</name>
    <dbReference type="NCBI Taxonomy" id="2995304"/>
    <lineage>
        <taxon>Bacteria</taxon>
        <taxon>Pseudomonadati</taxon>
        <taxon>Myxococcota</taxon>
        <taxon>Polyangia</taxon>
        <taxon>Nannocystales</taxon>
        <taxon>Nannocystaceae</taxon>
        <taxon>Nannocystis</taxon>
    </lineage>
</organism>
<reference evidence="3" key="1">
    <citation type="submission" date="2022-11" db="EMBL/GenBank/DDBJ databases">
        <title>Minimal conservation of predation-associated metabolite biosynthetic gene clusters underscores biosynthetic potential of Myxococcota including descriptions for ten novel species: Archangium lansinium sp. nov., Myxococcus landrumus sp. nov., Nannocystis bai.</title>
        <authorList>
            <person name="Ahearne A."/>
            <person name="Stevens C."/>
            <person name="Dowd S."/>
        </authorList>
    </citation>
    <scope>NUCLEOTIDE SEQUENCE</scope>
    <source>
        <strain evidence="3">Fl3</strain>
    </source>
</reference>
<proteinExistence type="predicted"/>
<name>A0ABY7GV91_9BACT</name>
<sequence>MRPDIGRRLCVPAILAVSSVTATPACSNTDKTTMTETTGPSTEGPTTSTTTTTDTTTMGPEPTGTTTDATAATATTTTTEADTDGVPDCEEIEDQPTCVATPLCAWPPEIQQCTVDCAKITDEAVCGVQQLCAWIDGQCQMLII</sequence>
<keyword evidence="2" id="KW-0732">Signal</keyword>
<protein>
    <submittedName>
        <fullName evidence="3">Uncharacterized protein</fullName>
    </submittedName>
</protein>
<dbReference type="Proteomes" id="UP001164459">
    <property type="component" value="Chromosome"/>
</dbReference>
<accession>A0ABY7GV91</accession>
<evidence type="ECO:0000256" key="1">
    <source>
        <dbReference type="SAM" id="MobiDB-lite"/>
    </source>
</evidence>
<feature type="region of interest" description="Disordered" evidence="1">
    <location>
        <begin position="25"/>
        <end position="90"/>
    </location>
</feature>
<dbReference type="EMBL" id="CP114040">
    <property type="protein sequence ID" value="WAS90885.1"/>
    <property type="molecule type" value="Genomic_DNA"/>
</dbReference>
<evidence type="ECO:0000313" key="4">
    <source>
        <dbReference type="Proteomes" id="UP001164459"/>
    </source>
</evidence>
<keyword evidence="4" id="KW-1185">Reference proteome</keyword>
<gene>
    <name evidence="3" type="ORF">O0S08_32250</name>
</gene>
<evidence type="ECO:0000313" key="3">
    <source>
        <dbReference type="EMBL" id="WAS90885.1"/>
    </source>
</evidence>
<feature type="compositionally biased region" description="Low complexity" evidence="1">
    <location>
        <begin position="32"/>
        <end position="80"/>
    </location>
</feature>
<dbReference type="RefSeq" id="WP_269033212.1">
    <property type="nucleotide sequence ID" value="NZ_CP114040.1"/>
</dbReference>
<feature type="chain" id="PRO_5046919633" evidence="2">
    <location>
        <begin position="23"/>
        <end position="144"/>
    </location>
</feature>
<evidence type="ECO:0000256" key="2">
    <source>
        <dbReference type="SAM" id="SignalP"/>
    </source>
</evidence>
<feature type="signal peptide" evidence="2">
    <location>
        <begin position="1"/>
        <end position="22"/>
    </location>
</feature>